<comment type="caution">
    <text evidence="6">The sequence shown here is derived from an EMBL/GenBank/DDBJ whole genome shotgun (WGS) entry which is preliminary data.</text>
</comment>
<dbReference type="GO" id="GO:0003700">
    <property type="term" value="F:DNA-binding transcription factor activity"/>
    <property type="evidence" value="ECO:0007669"/>
    <property type="project" value="InterPro"/>
</dbReference>
<dbReference type="SUPFAM" id="SSF53850">
    <property type="entry name" value="Periplasmic binding protein-like II"/>
    <property type="match status" value="1"/>
</dbReference>
<dbReference type="Pfam" id="PF03466">
    <property type="entry name" value="LysR_substrate"/>
    <property type="match status" value="1"/>
</dbReference>
<dbReference type="AlphaFoldDB" id="A0A510UEQ2"/>
<accession>A0A510UEQ2</accession>
<evidence type="ECO:0000256" key="2">
    <source>
        <dbReference type="ARBA" id="ARBA00023015"/>
    </source>
</evidence>
<dbReference type="CDD" id="cd08466">
    <property type="entry name" value="PBP2_LeuO"/>
    <property type="match status" value="1"/>
</dbReference>
<keyword evidence="3" id="KW-0238">DNA-binding</keyword>
<evidence type="ECO:0000259" key="5">
    <source>
        <dbReference type="PROSITE" id="PS50931"/>
    </source>
</evidence>
<dbReference type="Gene3D" id="1.10.10.10">
    <property type="entry name" value="Winged helix-like DNA-binding domain superfamily/Winged helix DNA-binding domain"/>
    <property type="match status" value="1"/>
</dbReference>
<dbReference type="InterPro" id="IPR036390">
    <property type="entry name" value="WH_DNA-bd_sf"/>
</dbReference>
<name>A0A510UEQ2_ALIFS</name>
<comment type="similarity">
    <text evidence="1">Belongs to the LysR transcriptional regulatory family.</text>
</comment>
<protein>
    <submittedName>
        <fullName evidence="6">LysR family transcriptional regulator</fullName>
    </submittedName>
</protein>
<keyword evidence="4" id="KW-0804">Transcription</keyword>
<dbReference type="Gene3D" id="3.40.190.10">
    <property type="entry name" value="Periplasmic binding protein-like II"/>
    <property type="match status" value="2"/>
</dbReference>
<evidence type="ECO:0000256" key="4">
    <source>
        <dbReference type="ARBA" id="ARBA00023163"/>
    </source>
</evidence>
<dbReference type="InterPro" id="IPR005119">
    <property type="entry name" value="LysR_subst-bd"/>
</dbReference>
<proteinExistence type="inferred from homology"/>
<dbReference type="GO" id="GO:0003677">
    <property type="term" value="F:DNA binding"/>
    <property type="evidence" value="ECO:0007669"/>
    <property type="project" value="UniProtKB-KW"/>
</dbReference>
<evidence type="ECO:0000313" key="7">
    <source>
        <dbReference type="Proteomes" id="UP000321787"/>
    </source>
</evidence>
<feature type="domain" description="HTH lysR-type" evidence="5">
    <location>
        <begin position="8"/>
        <end position="65"/>
    </location>
</feature>
<dbReference type="Pfam" id="PF00126">
    <property type="entry name" value="HTH_1"/>
    <property type="match status" value="1"/>
</dbReference>
<dbReference type="SUPFAM" id="SSF46785">
    <property type="entry name" value="Winged helix' DNA-binding domain"/>
    <property type="match status" value="1"/>
</dbReference>
<dbReference type="PANTHER" id="PTHR30118:SF6">
    <property type="entry name" value="HTH-TYPE TRANSCRIPTIONAL REGULATOR LEUO"/>
    <property type="match status" value="1"/>
</dbReference>
<evidence type="ECO:0000256" key="3">
    <source>
        <dbReference type="ARBA" id="ARBA00023125"/>
    </source>
</evidence>
<dbReference type="InterPro" id="IPR000847">
    <property type="entry name" value="LysR_HTH_N"/>
</dbReference>
<evidence type="ECO:0000313" key="6">
    <source>
        <dbReference type="EMBL" id="GEK13108.1"/>
    </source>
</evidence>
<dbReference type="EMBL" id="BJTZ01000004">
    <property type="protein sequence ID" value="GEK13108.1"/>
    <property type="molecule type" value="Genomic_DNA"/>
</dbReference>
<dbReference type="PROSITE" id="PS50931">
    <property type="entry name" value="HTH_LYSR"/>
    <property type="match status" value="1"/>
</dbReference>
<dbReference type="InterPro" id="IPR050389">
    <property type="entry name" value="LysR-type_TF"/>
</dbReference>
<dbReference type="InterPro" id="IPR036388">
    <property type="entry name" value="WH-like_DNA-bd_sf"/>
</dbReference>
<dbReference type="Proteomes" id="UP000321787">
    <property type="component" value="Unassembled WGS sequence"/>
</dbReference>
<evidence type="ECO:0000256" key="1">
    <source>
        <dbReference type="ARBA" id="ARBA00009437"/>
    </source>
</evidence>
<keyword evidence="2" id="KW-0805">Transcription regulation</keyword>
<dbReference type="PRINTS" id="PR00039">
    <property type="entry name" value="HTHLYSR"/>
</dbReference>
<organism evidence="6 7">
    <name type="scientific">Aliivibrio fischeri</name>
    <name type="common">Vibrio fischeri</name>
    <dbReference type="NCBI Taxonomy" id="668"/>
    <lineage>
        <taxon>Bacteria</taxon>
        <taxon>Pseudomonadati</taxon>
        <taxon>Pseudomonadota</taxon>
        <taxon>Gammaproteobacteria</taxon>
        <taxon>Vibrionales</taxon>
        <taxon>Vibrionaceae</taxon>
        <taxon>Aliivibrio</taxon>
    </lineage>
</organism>
<sequence>MSVIMKSTELNLIPIFVAIYEEKNLSKAAIRMNISQPAVSKALKRLREIYDDALFHRNTTGVEPTVFASDIYPAMSAALKNFTSTLSASREFDPKTSNRIFSIAVVSTVNYSLIPKLVKQLRSSAPNISLEIHPQFTEDLESDLRLQRYDLVIDMAIRGRTILKSEVVYTERLRVVCSKDHPRIGDSISLEQFLSEEHVAASRWHSRSSLLNAEDIGELEARNIVIRAAGAFEMMPIIGSTEMIGMLPQSSIDDLGDFYNLKSLDLPFNRQQHDLCSIWHPSRGNDSGHRWLRQQIQKAAKNVF</sequence>
<reference evidence="6 7" key="1">
    <citation type="submission" date="2019-07" db="EMBL/GenBank/DDBJ databases">
        <title>Whole genome shotgun sequence of Aliivibrio fischeri NBRC 101058.</title>
        <authorList>
            <person name="Hosoyama A."/>
            <person name="Uohara A."/>
            <person name="Ohji S."/>
            <person name="Ichikawa N."/>
        </authorList>
    </citation>
    <scope>NUCLEOTIDE SEQUENCE [LARGE SCALE GENOMIC DNA]</scope>
    <source>
        <strain evidence="6 7">NBRC 101058</strain>
    </source>
</reference>
<dbReference type="PANTHER" id="PTHR30118">
    <property type="entry name" value="HTH-TYPE TRANSCRIPTIONAL REGULATOR LEUO-RELATED"/>
    <property type="match status" value="1"/>
</dbReference>
<gene>
    <name evidence="6" type="ORF">AFI02nite_11440</name>
</gene>